<protein>
    <submittedName>
        <fullName evidence="4">Short-subunit dehydrogenase</fullName>
    </submittedName>
</protein>
<comment type="caution">
    <text evidence="4">The sequence shown here is derived from an EMBL/GenBank/DDBJ whole genome shotgun (WGS) entry which is preliminary data.</text>
</comment>
<keyword evidence="5" id="KW-1185">Reference proteome</keyword>
<dbReference type="PANTHER" id="PTHR43669">
    <property type="entry name" value="5-KETO-D-GLUCONATE 5-REDUCTASE"/>
    <property type="match status" value="1"/>
</dbReference>
<dbReference type="RefSeq" id="WP_106245710.1">
    <property type="nucleotide sequence ID" value="NZ_PVNG01000014.1"/>
</dbReference>
<evidence type="ECO:0000313" key="5">
    <source>
        <dbReference type="Proteomes" id="UP000238312"/>
    </source>
</evidence>
<proteinExistence type="inferred from homology"/>
<dbReference type="SUPFAM" id="SSF51735">
    <property type="entry name" value="NAD(P)-binding Rossmann-fold domains"/>
    <property type="match status" value="1"/>
</dbReference>
<evidence type="ECO:0000256" key="1">
    <source>
        <dbReference type="ARBA" id="ARBA00006484"/>
    </source>
</evidence>
<accession>A0A2T0MTB5</accession>
<dbReference type="CDD" id="cd05233">
    <property type="entry name" value="SDR_c"/>
    <property type="match status" value="1"/>
</dbReference>
<dbReference type="AlphaFoldDB" id="A0A2T0MTB5"/>
<organism evidence="4 5">
    <name type="scientific">Nonomuraea fuscirosea</name>
    <dbReference type="NCBI Taxonomy" id="1291556"/>
    <lineage>
        <taxon>Bacteria</taxon>
        <taxon>Bacillati</taxon>
        <taxon>Actinomycetota</taxon>
        <taxon>Actinomycetes</taxon>
        <taxon>Streptosporangiales</taxon>
        <taxon>Streptosporangiaceae</taxon>
        <taxon>Nonomuraea</taxon>
    </lineage>
</organism>
<feature type="compositionally biased region" description="Basic residues" evidence="3">
    <location>
        <begin position="222"/>
        <end position="231"/>
    </location>
</feature>
<dbReference type="OrthoDB" id="3542835at2"/>
<evidence type="ECO:0000313" key="4">
    <source>
        <dbReference type="EMBL" id="PRX61823.1"/>
    </source>
</evidence>
<dbReference type="PRINTS" id="PR00081">
    <property type="entry name" value="GDHRDH"/>
</dbReference>
<dbReference type="GO" id="GO:0016491">
    <property type="term" value="F:oxidoreductase activity"/>
    <property type="evidence" value="ECO:0007669"/>
    <property type="project" value="UniProtKB-KW"/>
</dbReference>
<dbReference type="Pfam" id="PF00106">
    <property type="entry name" value="adh_short"/>
    <property type="match status" value="1"/>
</dbReference>
<keyword evidence="2" id="KW-0560">Oxidoreductase</keyword>
<sequence>MAYEAVHEASHEPLQGRTVLVTGAAGGAGAAVAWALSRAGASVVLAAGDAEPLEEQAARIGAAGGHAIAVRTDLTDQVAVRRLVEQTLGAFGRLDAACNNTACSGTCDDAACDASCDAACHDAAWTDAAANDERAHGLALAMRYEIASMRTGGSIVNLTPGPAGIALTRATARRLAGSGIRVNAVTAGGPDEIAGAVVWLCSDAATHITGETLTPPSLRPANRPRKRPAGR</sequence>
<evidence type="ECO:0000256" key="3">
    <source>
        <dbReference type="SAM" id="MobiDB-lite"/>
    </source>
</evidence>
<feature type="region of interest" description="Disordered" evidence="3">
    <location>
        <begin position="211"/>
        <end position="231"/>
    </location>
</feature>
<comment type="similarity">
    <text evidence="1">Belongs to the short-chain dehydrogenases/reductases (SDR) family.</text>
</comment>
<reference evidence="4 5" key="1">
    <citation type="submission" date="2018-03" db="EMBL/GenBank/DDBJ databases">
        <title>Genomic Encyclopedia of Type Strains, Phase III (KMG-III): the genomes of soil and plant-associated and newly described type strains.</title>
        <authorList>
            <person name="Whitman W."/>
        </authorList>
    </citation>
    <scope>NUCLEOTIDE SEQUENCE [LARGE SCALE GENOMIC DNA]</scope>
    <source>
        <strain evidence="4 5">CGMCC 4.7104</strain>
    </source>
</reference>
<dbReference type="EMBL" id="PVNG01000014">
    <property type="protein sequence ID" value="PRX61823.1"/>
    <property type="molecule type" value="Genomic_DNA"/>
</dbReference>
<dbReference type="Proteomes" id="UP000238312">
    <property type="component" value="Unassembled WGS sequence"/>
</dbReference>
<dbReference type="PANTHER" id="PTHR43669:SF3">
    <property type="entry name" value="ALCOHOL DEHYDROGENASE, PUTATIVE (AFU_ORTHOLOGUE AFUA_3G03445)-RELATED"/>
    <property type="match status" value="1"/>
</dbReference>
<dbReference type="InterPro" id="IPR002347">
    <property type="entry name" value="SDR_fam"/>
</dbReference>
<evidence type="ECO:0000256" key="2">
    <source>
        <dbReference type="ARBA" id="ARBA00023002"/>
    </source>
</evidence>
<gene>
    <name evidence="4" type="ORF">B0I32_114192</name>
</gene>
<dbReference type="InterPro" id="IPR036291">
    <property type="entry name" value="NAD(P)-bd_dom_sf"/>
</dbReference>
<name>A0A2T0MTB5_9ACTN</name>
<dbReference type="Gene3D" id="3.40.50.720">
    <property type="entry name" value="NAD(P)-binding Rossmann-like Domain"/>
    <property type="match status" value="1"/>
</dbReference>